<dbReference type="Pfam" id="PF03432">
    <property type="entry name" value="Relaxase"/>
    <property type="match status" value="1"/>
</dbReference>
<organism evidence="2 3">
    <name type="scientific">Niabella ginsenosidivorans</name>
    <dbReference type="NCBI Taxonomy" id="1176587"/>
    <lineage>
        <taxon>Bacteria</taxon>
        <taxon>Pseudomonadati</taxon>
        <taxon>Bacteroidota</taxon>
        <taxon>Chitinophagia</taxon>
        <taxon>Chitinophagales</taxon>
        <taxon>Chitinophagaceae</taxon>
        <taxon>Niabella</taxon>
    </lineage>
</organism>
<dbReference type="EMBL" id="CP015772">
    <property type="protein sequence ID" value="ANH81192.1"/>
    <property type="molecule type" value="Genomic_DNA"/>
</dbReference>
<name>A0A1A9I3C4_9BACT</name>
<dbReference type="KEGG" id="nia:A8C56_09535"/>
<sequence>MIGKVITGKGFSGCIGYCLEDKKMKEDPDQTIIENRAEILLFNKCFGNRKELAQQFREVRKLNPKQSKPVFHLVLSMAPGEHLSRSQLIQIAQDCAKEFGFADNQFIAVEHKDTQHQHIHIVANRIGYSGKTNVSDSNSYKRMTEFCRKMEKKFQLQPVLSPRRFLPKDQQLLPRNDQRRDHIKVRLRQILRSSKTMESFQQKVREQGFEIIKGRGISFIDKEGVKIKGSDMGLSLNTIEKILQKNQTQYITQGRPEGRKESPENGRSNIWRLTVPFAPYKRNPRESDFISAFIQSVKQAAENAADLVADLYKVQYPSPEDYATSQIEREYYRNIRKKKKRGYRL</sequence>
<accession>A0A1A9I3C4</accession>
<protein>
    <recommendedName>
        <fullName evidence="1">MobA/VirD2-like nuclease domain-containing protein</fullName>
    </recommendedName>
</protein>
<evidence type="ECO:0000313" key="2">
    <source>
        <dbReference type="EMBL" id="ANH81192.1"/>
    </source>
</evidence>
<dbReference type="Proteomes" id="UP000077667">
    <property type="component" value="Chromosome"/>
</dbReference>
<dbReference type="InterPro" id="IPR005094">
    <property type="entry name" value="Endonuclease_MobA/VirD2"/>
</dbReference>
<evidence type="ECO:0000313" key="3">
    <source>
        <dbReference type="Proteomes" id="UP000077667"/>
    </source>
</evidence>
<dbReference type="AlphaFoldDB" id="A0A1A9I3C4"/>
<keyword evidence="3" id="KW-1185">Reference proteome</keyword>
<feature type="domain" description="MobA/VirD2-like nuclease" evidence="1">
    <location>
        <begin position="34"/>
        <end position="156"/>
    </location>
</feature>
<proteinExistence type="predicted"/>
<evidence type="ECO:0000259" key="1">
    <source>
        <dbReference type="Pfam" id="PF03432"/>
    </source>
</evidence>
<dbReference type="STRING" id="1176587.A8C56_09535"/>
<gene>
    <name evidence="2" type="ORF">A8C56_09535</name>
</gene>
<dbReference type="OrthoDB" id="915634at2"/>
<reference evidence="2 3" key="1">
    <citation type="submission" date="2016-05" db="EMBL/GenBank/DDBJ databases">
        <title>Niabella ginsenosidivorans BS26 whole genome sequencing.</title>
        <authorList>
            <person name="Im W.T."/>
            <person name="Siddiqi M.Z."/>
        </authorList>
    </citation>
    <scope>NUCLEOTIDE SEQUENCE [LARGE SCALE GENOMIC DNA]</scope>
    <source>
        <strain evidence="2 3">BS26</strain>
    </source>
</reference>